<keyword evidence="2" id="KW-1185">Reference proteome</keyword>
<sequence length="148" mass="16237">MVFLLLVPGLGGAPIQTSGVVYAQPGQSVVLTLQIDNPQEVLINKDAPTRLSLTTPFKTLTLEADAIKGPDADYEPETYFARVEPLKFKFGVPKGFKKGSYPLTLNADFFMCNTKDGLCYMKTVQVKGELKVGEKGENQPMVVKLPKR</sequence>
<organism evidence="1 2">
    <name type="scientific">Deinococcus cellulosilyticus (strain DSM 18568 / NBRC 106333 / KACC 11606 / 5516J-15)</name>
    <dbReference type="NCBI Taxonomy" id="1223518"/>
    <lineage>
        <taxon>Bacteria</taxon>
        <taxon>Thermotogati</taxon>
        <taxon>Deinococcota</taxon>
        <taxon>Deinococci</taxon>
        <taxon>Deinococcales</taxon>
        <taxon>Deinococcaceae</taxon>
        <taxon>Deinococcus</taxon>
    </lineage>
</organism>
<dbReference type="AlphaFoldDB" id="A0A511MYI4"/>
<evidence type="ECO:0000313" key="1">
    <source>
        <dbReference type="EMBL" id="GEM45206.1"/>
    </source>
</evidence>
<dbReference type="Proteomes" id="UP000321306">
    <property type="component" value="Unassembled WGS sequence"/>
</dbReference>
<dbReference type="RefSeq" id="WP_146882613.1">
    <property type="nucleotide sequence ID" value="NZ_BJXB01000003.1"/>
</dbReference>
<name>A0A511MYI4_DEIC1</name>
<comment type="caution">
    <text evidence="1">The sequence shown here is derived from an EMBL/GenBank/DDBJ whole genome shotgun (WGS) entry which is preliminary data.</text>
</comment>
<gene>
    <name evidence="1" type="ORF">DC3_08410</name>
</gene>
<reference evidence="1 2" key="1">
    <citation type="submission" date="2019-07" db="EMBL/GenBank/DDBJ databases">
        <title>Whole genome shotgun sequence of Deinococcus cellulosilyticus NBRC 106333.</title>
        <authorList>
            <person name="Hosoyama A."/>
            <person name="Uohara A."/>
            <person name="Ohji S."/>
            <person name="Ichikawa N."/>
        </authorList>
    </citation>
    <scope>NUCLEOTIDE SEQUENCE [LARGE SCALE GENOMIC DNA]</scope>
    <source>
        <strain evidence="1 2">NBRC 106333</strain>
    </source>
</reference>
<dbReference type="OrthoDB" id="72133at2"/>
<evidence type="ECO:0000313" key="2">
    <source>
        <dbReference type="Proteomes" id="UP000321306"/>
    </source>
</evidence>
<dbReference type="EMBL" id="BJXB01000003">
    <property type="protein sequence ID" value="GEM45206.1"/>
    <property type="molecule type" value="Genomic_DNA"/>
</dbReference>
<proteinExistence type="predicted"/>
<protein>
    <submittedName>
        <fullName evidence="1">Uncharacterized protein</fullName>
    </submittedName>
</protein>
<accession>A0A511MYI4</accession>